<keyword evidence="1" id="KW-1133">Transmembrane helix</keyword>
<dbReference type="RefSeq" id="WP_161479825.1">
    <property type="nucleotide sequence ID" value="NZ_WXEW01000003.1"/>
</dbReference>
<sequence length="101" mass="11283">MDEISVRTVLAYMEDTGKLDDFVALLAIAIVVGAAVGGGLMLRLARKQKRARALIRRLSTAHPIESGGPPLDLVEQHFLDQLKQDLWPHGEYLRNPRRLGR</sequence>
<dbReference type="AlphaFoldDB" id="A0A7C9NMU8"/>
<proteinExistence type="predicted"/>
<keyword evidence="3" id="KW-1185">Reference proteome</keyword>
<gene>
    <name evidence="2" type="ORF">GT755_12265</name>
</gene>
<dbReference type="Proteomes" id="UP000479526">
    <property type="component" value="Unassembled WGS sequence"/>
</dbReference>
<protein>
    <submittedName>
        <fullName evidence="2">Uncharacterized protein</fullName>
    </submittedName>
</protein>
<keyword evidence="1" id="KW-0472">Membrane</keyword>
<feature type="transmembrane region" description="Helical" evidence="1">
    <location>
        <begin position="22"/>
        <end position="42"/>
    </location>
</feature>
<keyword evidence="1" id="KW-0812">Transmembrane</keyword>
<name>A0A7C9NMU8_9ACTN</name>
<reference evidence="2 3" key="1">
    <citation type="submission" date="2020-01" db="EMBL/GenBank/DDBJ databases">
        <title>Herbidospora sp. NEAU-GS84 nov., a novel actinomycete isolated from soil.</title>
        <authorList>
            <person name="Han L."/>
        </authorList>
    </citation>
    <scope>NUCLEOTIDE SEQUENCE [LARGE SCALE GENOMIC DNA]</scope>
    <source>
        <strain evidence="2 3">NEAU-GS84</strain>
    </source>
</reference>
<comment type="caution">
    <text evidence="2">The sequence shown here is derived from an EMBL/GenBank/DDBJ whole genome shotgun (WGS) entry which is preliminary data.</text>
</comment>
<accession>A0A7C9NMU8</accession>
<evidence type="ECO:0000313" key="2">
    <source>
        <dbReference type="EMBL" id="NAS22456.1"/>
    </source>
</evidence>
<dbReference type="EMBL" id="WXEW01000003">
    <property type="protein sequence ID" value="NAS22456.1"/>
    <property type="molecule type" value="Genomic_DNA"/>
</dbReference>
<evidence type="ECO:0000256" key="1">
    <source>
        <dbReference type="SAM" id="Phobius"/>
    </source>
</evidence>
<evidence type="ECO:0000313" key="3">
    <source>
        <dbReference type="Proteomes" id="UP000479526"/>
    </source>
</evidence>
<organism evidence="2 3">
    <name type="scientific">Herbidospora solisilvae</name>
    <dbReference type="NCBI Taxonomy" id="2696284"/>
    <lineage>
        <taxon>Bacteria</taxon>
        <taxon>Bacillati</taxon>
        <taxon>Actinomycetota</taxon>
        <taxon>Actinomycetes</taxon>
        <taxon>Streptosporangiales</taxon>
        <taxon>Streptosporangiaceae</taxon>
        <taxon>Herbidospora</taxon>
    </lineage>
</organism>